<name>A0ABR9NR36_9BACT</name>
<keyword evidence="1" id="KW-0732">Signal</keyword>
<dbReference type="Proteomes" id="UP000618926">
    <property type="component" value="Unassembled WGS sequence"/>
</dbReference>
<dbReference type="SUPFAM" id="SSF49265">
    <property type="entry name" value="Fibronectin type III"/>
    <property type="match status" value="1"/>
</dbReference>
<dbReference type="InterPro" id="IPR003961">
    <property type="entry name" value="FN3_dom"/>
</dbReference>
<evidence type="ECO:0000313" key="3">
    <source>
        <dbReference type="EMBL" id="MBE2886734.1"/>
    </source>
</evidence>
<evidence type="ECO:0000313" key="4">
    <source>
        <dbReference type="Proteomes" id="UP000618926"/>
    </source>
</evidence>
<dbReference type="NCBIfam" id="NF033679">
    <property type="entry name" value="DNRLRE_dom"/>
    <property type="match status" value="1"/>
</dbReference>
<keyword evidence="4" id="KW-1185">Reference proteome</keyword>
<proteinExistence type="predicted"/>
<dbReference type="InterPro" id="IPR013783">
    <property type="entry name" value="Ig-like_fold"/>
</dbReference>
<feature type="signal peptide" evidence="1">
    <location>
        <begin position="1"/>
        <end position="21"/>
    </location>
</feature>
<comment type="caution">
    <text evidence="3">The sequence shown here is derived from an EMBL/GenBank/DDBJ whole genome shotgun (WGS) entry which is preliminary data.</text>
</comment>
<reference evidence="3 4" key="1">
    <citation type="submission" date="2020-10" db="EMBL/GenBank/DDBJ databases">
        <title>Investigation of anaerobic biodegradation of phenanthrene by a sulfate-dependent Geobacter anodireducens strain PheS2.</title>
        <authorList>
            <person name="Zhang Z."/>
        </authorList>
    </citation>
    <scope>NUCLEOTIDE SEQUENCE [LARGE SCALE GENOMIC DNA]</scope>
    <source>
        <strain evidence="3 4">PheS2</strain>
    </source>
</reference>
<gene>
    <name evidence="3" type="ORF">IIE05_01995</name>
</gene>
<evidence type="ECO:0000259" key="2">
    <source>
        <dbReference type="PROSITE" id="PS50853"/>
    </source>
</evidence>
<dbReference type="Gene3D" id="1.10.1330.10">
    <property type="entry name" value="Dockerin domain"/>
    <property type="match status" value="1"/>
</dbReference>
<dbReference type="Gene3D" id="2.60.40.10">
    <property type="entry name" value="Immunoglobulins"/>
    <property type="match status" value="8"/>
</dbReference>
<dbReference type="SUPFAM" id="SSF63446">
    <property type="entry name" value="Type I dockerin domain"/>
    <property type="match status" value="1"/>
</dbReference>
<dbReference type="InterPro" id="IPR036439">
    <property type="entry name" value="Dockerin_dom_sf"/>
</dbReference>
<dbReference type="Pfam" id="PF00041">
    <property type="entry name" value="fn3"/>
    <property type="match status" value="1"/>
</dbReference>
<feature type="domain" description="Fibronectin type-III" evidence="2">
    <location>
        <begin position="13"/>
        <end position="108"/>
    </location>
</feature>
<organism evidence="3 4">
    <name type="scientific">Geobacter anodireducens</name>
    <dbReference type="NCBI Taxonomy" id="1340425"/>
    <lineage>
        <taxon>Bacteria</taxon>
        <taxon>Pseudomonadati</taxon>
        <taxon>Thermodesulfobacteriota</taxon>
        <taxon>Desulfuromonadia</taxon>
        <taxon>Geobacterales</taxon>
        <taxon>Geobacteraceae</taxon>
        <taxon>Geobacter</taxon>
    </lineage>
</organism>
<dbReference type="RefSeq" id="WP_192905017.1">
    <property type="nucleotide sequence ID" value="NZ_JADBFD010000002.1"/>
</dbReference>
<evidence type="ECO:0000256" key="1">
    <source>
        <dbReference type="SAM" id="SignalP"/>
    </source>
</evidence>
<sequence length="1047" mass="106331">MKTRTLTTLILAWLLSFTMVAASQARDVTLQWDANSETTVAGYKVYYNADSAGPPFSGTGTVGKVTSTTLTGLDPSKTYYFAVTAYDATGTESTYSNIVSAAEATAPTVSITSPASGATISGTTSVAISATDNVGVTSVELYVDGVLKGTDTSSPYSVSLNTTQLSAGTHTLQAKAYDAAGNVGQSTAFSVTVVNDTTAPTASITSPAGSSTVSGTVTVNVSATDAMGVSKVELYVNGSLYATYGSAPYSITWNTSSYANGTYTLQAKAYDAAGNVGQSSSVTVTVSNTVADTTVPTVAVSSPANGATVTGTVSMAATASDNVGVSKVEFYVNNVLKGSDTTSPYAYSWDTTSAANGSYTLTAKAYDAAGNVGQSSSVTVTVSNTVADTTVPTVAVSSPANGATVAGTVSMAATASDNVGVSKVEFYVNNVLKGSDTTSPYNYSWDTTSAANGSYTLTAKAYDAAGNVGQSSSVTVSVNNVTTPPAGSNTAIFGNAFGANFPNTVEDTFLNINNDVNATGVSLSTYTWPAATPANAVVMKWDVSALPANAEIQSATLYLYLTEGGGDDAYEIPVSAIINKNPVVASSTGNTYDGTNAWTASSVAYGGVPLAQSDIDTPVDAPLVDKTVGYKAWNITNLVKTWLATPAANRGVLLNSSNKATADSYRLFASSDAADTNLRPKLVVTYNLPSDTAAPTVAVSAPANGATVSGTVTVSATASDNVGVTKVEFLVNGTVASTVTTAPYSYSWNTTTSANGTYTLTAKAYDAAGNIGQSTSVSVTVNNQTGDTTAPTVSITSPANNATIKGSITVSASASDNVKVTKVEFYLDNVLKRTDTSSPFTYSLNTTSVSDGIHTLTAKAYDAAGNIGESTVTVKVANDTTAPTVSLSAPASGATVSGVVSVNATATDNLAVAKVEFYVNNVLASTDTTSPYSYIWDTTTVANGVYSLTAKAYDAAGNSKVSTAVTVTVNNIAIIKGDVDGDGAITANDALIVLKAVADPTLLTSTVQTMGDVAPVDPVTSKPVGNGKIDINDVLILLRRAVGLTTW</sequence>
<dbReference type="InterPro" id="IPR036116">
    <property type="entry name" value="FN3_sf"/>
</dbReference>
<dbReference type="CDD" id="cd14256">
    <property type="entry name" value="Dockerin_I"/>
    <property type="match status" value="1"/>
</dbReference>
<dbReference type="Pfam" id="PF17957">
    <property type="entry name" value="Big_7"/>
    <property type="match status" value="7"/>
</dbReference>
<accession>A0ABR9NR36</accession>
<protein>
    <submittedName>
        <fullName evidence="3">DNRLRE domain-containing protein</fullName>
    </submittedName>
</protein>
<dbReference type="EMBL" id="JADBFD010000002">
    <property type="protein sequence ID" value="MBE2886734.1"/>
    <property type="molecule type" value="Genomic_DNA"/>
</dbReference>
<dbReference type="PROSITE" id="PS50853">
    <property type="entry name" value="FN3"/>
    <property type="match status" value="1"/>
</dbReference>
<dbReference type="CDD" id="cd00063">
    <property type="entry name" value="FN3"/>
    <property type="match status" value="1"/>
</dbReference>
<feature type="chain" id="PRO_5046305131" evidence="1">
    <location>
        <begin position="22"/>
        <end position="1047"/>
    </location>
</feature>